<dbReference type="InterPro" id="IPR029069">
    <property type="entry name" value="HotDog_dom_sf"/>
</dbReference>
<reference evidence="2 3" key="1">
    <citation type="submission" date="2019-04" db="EMBL/GenBank/DDBJ databases">
        <title>Pedobacter sp. AR-2-6 sp. nov., isolated from Arctic soil.</title>
        <authorList>
            <person name="Dahal R.H."/>
            <person name="Kim D.-U."/>
        </authorList>
    </citation>
    <scope>NUCLEOTIDE SEQUENCE [LARGE SCALE GENOMIC DNA]</scope>
    <source>
        <strain evidence="2 3">AR-2-6</strain>
    </source>
</reference>
<protein>
    <recommendedName>
        <fullName evidence="1">MaoC-like domain-containing protein</fullName>
    </recommendedName>
</protein>
<dbReference type="EMBL" id="SWBO01000006">
    <property type="protein sequence ID" value="TKB99713.1"/>
    <property type="molecule type" value="Genomic_DNA"/>
</dbReference>
<name>A0A4U1C629_9SPHI</name>
<feature type="domain" description="MaoC-like" evidence="1">
    <location>
        <begin position="18"/>
        <end position="95"/>
    </location>
</feature>
<organism evidence="2 3">
    <name type="scientific">Pedobacter cryotolerans</name>
    <dbReference type="NCBI Taxonomy" id="2571270"/>
    <lineage>
        <taxon>Bacteria</taxon>
        <taxon>Pseudomonadati</taxon>
        <taxon>Bacteroidota</taxon>
        <taxon>Sphingobacteriia</taxon>
        <taxon>Sphingobacteriales</taxon>
        <taxon>Sphingobacteriaceae</taxon>
        <taxon>Pedobacter</taxon>
    </lineage>
</organism>
<comment type="caution">
    <text evidence="2">The sequence shown here is derived from an EMBL/GenBank/DDBJ whole genome shotgun (WGS) entry which is preliminary data.</text>
</comment>
<dbReference type="Gene3D" id="3.10.129.10">
    <property type="entry name" value="Hotdog Thioesterase"/>
    <property type="match status" value="1"/>
</dbReference>
<gene>
    <name evidence="2" type="ORF">FA045_12165</name>
</gene>
<sequence>MSFFVSNDIYIGFLDLFKDKNPLHTNEHFAIDKGFDGKVMHGNILNGFISYFIGECLPTKNVIIHTQEIQYKNPVYLNDEIFFSAIVSEVIESVNVIQFKFSFKNSSSKIVAKGKIQIGIFI</sequence>
<dbReference type="AlphaFoldDB" id="A0A4U1C629"/>
<dbReference type="InterPro" id="IPR050965">
    <property type="entry name" value="UPF0336/Enoyl-CoA_hydratase"/>
</dbReference>
<proteinExistence type="predicted"/>
<dbReference type="OrthoDB" id="9801625at2"/>
<dbReference type="Pfam" id="PF01575">
    <property type="entry name" value="MaoC_dehydratas"/>
    <property type="match status" value="1"/>
</dbReference>
<dbReference type="PANTHER" id="PTHR43437">
    <property type="entry name" value="HYDROXYACYL-THIOESTER DEHYDRATASE TYPE 2, MITOCHONDRIAL-RELATED"/>
    <property type="match status" value="1"/>
</dbReference>
<dbReference type="InterPro" id="IPR002539">
    <property type="entry name" value="MaoC-like_dom"/>
</dbReference>
<accession>A0A4U1C629</accession>
<dbReference type="GO" id="GO:0019171">
    <property type="term" value="F:(3R)-hydroxyacyl-[acyl-carrier-protein] dehydratase activity"/>
    <property type="evidence" value="ECO:0007669"/>
    <property type="project" value="TreeGrafter"/>
</dbReference>
<evidence type="ECO:0000313" key="3">
    <source>
        <dbReference type="Proteomes" id="UP000310477"/>
    </source>
</evidence>
<evidence type="ECO:0000313" key="2">
    <source>
        <dbReference type="EMBL" id="TKB99713.1"/>
    </source>
</evidence>
<dbReference type="SUPFAM" id="SSF54637">
    <property type="entry name" value="Thioesterase/thiol ester dehydrase-isomerase"/>
    <property type="match status" value="1"/>
</dbReference>
<dbReference type="PANTHER" id="PTHR43437:SF3">
    <property type="entry name" value="HYDROXYACYL-THIOESTER DEHYDRATASE TYPE 2, MITOCHONDRIAL"/>
    <property type="match status" value="1"/>
</dbReference>
<dbReference type="GO" id="GO:0006633">
    <property type="term" value="P:fatty acid biosynthetic process"/>
    <property type="evidence" value="ECO:0007669"/>
    <property type="project" value="TreeGrafter"/>
</dbReference>
<evidence type="ECO:0000259" key="1">
    <source>
        <dbReference type="Pfam" id="PF01575"/>
    </source>
</evidence>
<keyword evidence="3" id="KW-1185">Reference proteome</keyword>
<dbReference type="Proteomes" id="UP000310477">
    <property type="component" value="Unassembled WGS sequence"/>
</dbReference>